<reference evidence="2" key="2">
    <citation type="submission" date="2021-04" db="EMBL/GenBank/DDBJ databases">
        <authorList>
            <person name="Gilroy R."/>
        </authorList>
    </citation>
    <scope>NUCLEOTIDE SEQUENCE</scope>
    <source>
        <strain evidence="2">CHK192-9172</strain>
    </source>
</reference>
<dbReference type="InterPro" id="IPR018247">
    <property type="entry name" value="EF_Hand_1_Ca_BS"/>
</dbReference>
<organism evidence="2 3">
    <name type="scientific">Candidatus Eubacterium avistercoris</name>
    <dbReference type="NCBI Taxonomy" id="2838567"/>
    <lineage>
        <taxon>Bacteria</taxon>
        <taxon>Bacillati</taxon>
        <taxon>Bacillota</taxon>
        <taxon>Clostridia</taxon>
        <taxon>Eubacteriales</taxon>
        <taxon>Eubacteriaceae</taxon>
        <taxon>Eubacterium</taxon>
    </lineage>
</organism>
<feature type="transmembrane region" description="Helical" evidence="1">
    <location>
        <begin position="100"/>
        <end position="123"/>
    </location>
</feature>
<feature type="transmembrane region" description="Helical" evidence="1">
    <location>
        <begin position="16"/>
        <end position="35"/>
    </location>
</feature>
<accession>A0A9D2IFQ7</accession>
<evidence type="ECO:0000256" key="1">
    <source>
        <dbReference type="SAM" id="Phobius"/>
    </source>
</evidence>
<proteinExistence type="predicted"/>
<dbReference type="Proteomes" id="UP000824024">
    <property type="component" value="Unassembled WGS sequence"/>
</dbReference>
<feature type="transmembrane region" description="Helical" evidence="1">
    <location>
        <begin position="47"/>
        <end position="70"/>
    </location>
</feature>
<evidence type="ECO:0000313" key="2">
    <source>
        <dbReference type="EMBL" id="HIZ06896.1"/>
    </source>
</evidence>
<keyword evidence="1" id="KW-0812">Transmembrane</keyword>
<dbReference type="AlphaFoldDB" id="A0A9D2IFQ7"/>
<protein>
    <submittedName>
        <fullName evidence="2">Uncharacterized protein</fullName>
    </submittedName>
</protein>
<keyword evidence="1" id="KW-1133">Transmembrane helix</keyword>
<comment type="caution">
    <text evidence="2">The sequence shown here is derived from an EMBL/GenBank/DDBJ whole genome shotgun (WGS) entry which is preliminary data.</text>
</comment>
<evidence type="ECO:0000313" key="3">
    <source>
        <dbReference type="Proteomes" id="UP000824024"/>
    </source>
</evidence>
<reference evidence="2" key="1">
    <citation type="journal article" date="2021" name="PeerJ">
        <title>Extensive microbial diversity within the chicken gut microbiome revealed by metagenomics and culture.</title>
        <authorList>
            <person name="Gilroy R."/>
            <person name="Ravi A."/>
            <person name="Getino M."/>
            <person name="Pursley I."/>
            <person name="Horton D.L."/>
            <person name="Alikhan N.F."/>
            <person name="Baker D."/>
            <person name="Gharbi K."/>
            <person name="Hall N."/>
            <person name="Watson M."/>
            <person name="Adriaenssens E.M."/>
            <person name="Foster-Nyarko E."/>
            <person name="Jarju S."/>
            <person name="Secka A."/>
            <person name="Antonio M."/>
            <person name="Oren A."/>
            <person name="Chaudhuri R.R."/>
            <person name="La Ragione R."/>
            <person name="Hildebrand F."/>
            <person name="Pallen M.J."/>
        </authorList>
    </citation>
    <scope>NUCLEOTIDE SEQUENCE</scope>
    <source>
        <strain evidence="2">CHK192-9172</strain>
    </source>
</reference>
<name>A0A9D2IFQ7_9FIRM</name>
<dbReference type="EMBL" id="DXCH01000083">
    <property type="protein sequence ID" value="HIZ06896.1"/>
    <property type="molecule type" value="Genomic_DNA"/>
</dbReference>
<keyword evidence="1" id="KW-0472">Membrane</keyword>
<feature type="transmembrane region" description="Helical" evidence="1">
    <location>
        <begin position="227"/>
        <end position="249"/>
    </location>
</feature>
<dbReference type="PROSITE" id="PS00018">
    <property type="entry name" value="EF_HAND_1"/>
    <property type="match status" value="1"/>
</dbReference>
<gene>
    <name evidence="2" type="ORF">IAA08_03035</name>
</gene>
<feature type="transmembrane region" description="Helical" evidence="1">
    <location>
        <begin position="184"/>
        <end position="207"/>
    </location>
</feature>
<sequence>MLGKLMKYEFRSNGRLFILIYAAILAVAFIGGIVVNGDVRVEVSIPFLILCLLYILLIMTLTVITVIVIVGRFYKNLLSQEGYLMHVLPVPAWNHVVSKLITAVVWIALAIAVIILSGLLFIAGSGSFEAFREIFQTDIIRDVFSRWGNEIALVTAAMFVSFARLILQFYVSMAIGASASRHKILYSFLVFIVTIVVINVITSLTNQGAIVQVVDASGNGVLENADIISGMVFDGICAVIFYILTVVFLKRRLNLE</sequence>
<feature type="transmembrane region" description="Helical" evidence="1">
    <location>
        <begin position="151"/>
        <end position="172"/>
    </location>
</feature>